<keyword evidence="2" id="KW-0285">Flavoprotein</keyword>
<feature type="binding site" evidence="2">
    <location>
        <begin position="51"/>
        <end position="52"/>
    </location>
    <ligand>
        <name>FAD</name>
        <dbReference type="ChEBI" id="CHEBI:57692"/>
    </ligand>
</feature>
<dbReference type="InterPro" id="IPR007867">
    <property type="entry name" value="GMC_OxRtase_C"/>
</dbReference>
<comment type="caution">
    <text evidence="6">The sequence shown here is derived from an EMBL/GenBank/DDBJ whole genome shotgun (WGS) entry which is preliminary data.</text>
</comment>
<evidence type="ECO:0000313" key="6">
    <source>
        <dbReference type="EMBL" id="KAI9563644.1"/>
    </source>
</evidence>
<dbReference type="InterPro" id="IPR036188">
    <property type="entry name" value="FAD/NAD-bd_sf"/>
</dbReference>
<dbReference type="PANTHER" id="PTHR11552">
    <property type="entry name" value="GLUCOSE-METHANOL-CHOLINE GMC OXIDOREDUCTASE"/>
    <property type="match status" value="1"/>
</dbReference>
<dbReference type="Proteomes" id="UP000820818">
    <property type="component" value="Linkage Group LG2"/>
</dbReference>
<dbReference type="GO" id="GO:0050660">
    <property type="term" value="F:flavin adenine dinucleotide binding"/>
    <property type="evidence" value="ECO:0007669"/>
    <property type="project" value="InterPro"/>
</dbReference>
<dbReference type="Gene3D" id="3.30.560.10">
    <property type="entry name" value="Glucose Oxidase, domain 3"/>
    <property type="match status" value="1"/>
</dbReference>
<evidence type="ECO:0000313" key="7">
    <source>
        <dbReference type="Proteomes" id="UP000820818"/>
    </source>
</evidence>
<feature type="domain" description="Glucose-methanol-choline oxidoreductase C-terminal" evidence="5">
    <location>
        <begin position="483"/>
        <end position="625"/>
    </location>
</feature>
<dbReference type="EMBL" id="WJBH02000002">
    <property type="protein sequence ID" value="KAI9563644.1"/>
    <property type="molecule type" value="Genomic_DNA"/>
</dbReference>
<dbReference type="SUPFAM" id="SSF51905">
    <property type="entry name" value="FAD/NAD(P)-binding domain"/>
    <property type="match status" value="1"/>
</dbReference>
<keyword evidence="7" id="KW-1185">Reference proteome</keyword>
<dbReference type="PROSITE" id="PS51257">
    <property type="entry name" value="PROKAR_LIPOPROTEIN"/>
    <property type="match status" value="1"/>
</dbReference>
<dbReference type="Pfam" id="PF00732">
    <property type="entry name" value="GMC_oxred_N"/>
    <property type="match status" value="1"/>
</dbReference>
<dbReference type="InterPro" id="IPR000172">
    <property type="entry name" value="GMC_OxRdtase_N"/>
</dbReference>
<feature type="domain" description="Glucose-methanol-choline oxidoreductase N-terminal" evidence="4">
    <location>
        <begin position="42"/>
        <end position="372"/>
    </location>
</feature>
<dbReference type="Pfam" id="PF05199">
    <property type="entry name" value="GMC_oxred_C"/>
    <property type="match status" value="1"/>
</dbReference>
<dbReference type="InterPro" id="IPR012132">
    <property type="entry name" value="GMC_OxRdtase"/>
</dbReference>
<comment type="cofactor">
    <cofactor evidence="2">
        <name>FAD</name>
        <dbReference type="ChEBI" id="CHEBI:57692"/>
    </cofactor>
</comment>
<gene>
    <name evidence="6" type="ORF">GHT06_011108</name>
</gene>
<feature type="transmembrane region" description="Helical" evidence="3">
    <location>
        <begin position="9"/>
        <end position="29"/>
    </location>
</feature>
<dbReference type="GO" id="GO:0016614">
    <property type="term" value="F:oxidoreductase activity, acting on CH-OH group of donors"/>
    <property type="evidence" value="ECO:0007669"/>
    <property type="project" value="InterPro"/>
</dbReference>
<evidence type="ECO:0000259" key="4">
    <source>
        <dbReference type="Pfam" id="PF00732"/>
    </source>
</evidence>
<evidence type="ECO:0000256" key="2">
    <source>
        <dbReference type="PIRSR" id="PIRSR000137-2"/>
    </source>
</evidence>
<proteinExistence type="inferred from homology"/>
<evidence type="ECO:0000256" key="3">
    <source>
        <dbReference type="SAM" id="Phobius"/>
    </source>
</evidence>
<dbReference type="SUPFAM" id="SSF54373">
    <property type="entry name" value="FAD-linked reductases, C-terminal domain"/>
    <property type="match status" value="1"/>
</dbReference>
<sequence length="636" mass="69984">MKLSWKQGLGVWAATTSCLLLAVWLRYYLADNGFIKEPNQTYDYIVVGAGTSGCVLAAKLAASNSKVLVIEAGGEPPWYSWIPIVAPILQGSEQYDWRFRTVPQKFAAGALHGNQAFWPQGKMVGGSGQMNFLIHATGSPSDYDSWKVPGWDSHTMKKALDRLTCWTKSIVKPLVARPSFLLDGESEMCSAPVLAEIENSTSCSENAQHIQCPSAAVKVQRVNATETPLLKAFLDAGRACGHSVSEMDRWSDTGSFMASHNTIDGKAGQRWSTYHSHLMPAMKRYSNLHVLTKSSVTKLVWRRNKVIGIQYLDADGRIKHVKAGKEILLSAGTIKTTQILQQSGIGPPHVLEPLDIPMKADLPVGENLQDHLQVPLFVELNASVSLNIVKMLHPRQFWNYMVHGKGALATSGIEGIATLTKKREDGKPSKPYGMLILFNMGSINADVYTSVANIKKEAFHRWFPKSSSLSQEGFVLISICLHPRSRGHIRITSPDPMQPPEIDPAYLSNDYDVQCSIDTIKQGVELLNTDSFRELGARVHWPTFPECGSKQGIDNQRYLECLVRTAALTMYHPAGTATMGHKDDPDAVVDPELRVRGVNGLRVVDASVLPRLPSGPPNSVLVAMAERAADFIINKH</sequence>
<organism evidence="6 7">
    <name type="scientific">Daphnia sinensis</name>
    <dbReference type="NCBI Taxonomy" id="1820382"/>
    <lineage>
        <taxon>Eukaryota</taxon>
        <taxon>Metazoa</taxon>
        <taxon>Ecdysozoa</taxon>
        <taxon>Arthropoda</taxon>
        <taxon>Crustacea</taxon>
        <taxon>Branchiopoda</taxon>
        <taxon>Diplostraca</taxon>
        <taxon>Cladocera</taxon>
        <taxon>Anomopoda</taxon>
        <taxon>Daphniidae</taxon>
        <taxon>Daphnia</taxon>
        <taxon>Daphnia similis group</taxon>
    </lineage>
</organism>
<keyword evidence="3" id="KW-0472">Membrane</keyword>
<evidence type="ECO:0000259" key="5">
    <source>
        <dbReference type="Pfam" id="PF05199"/>
    </source>
</evidence>
<comment type="similarity">
    <text evidence="1">Belongs to the GMC oxidoreductase family.</text>
</comment>
<accession>A0AAD5KZE2</accession>
<dbReference type="Gene3D" id="3.50.50.60">
    <property type="entry name" value="FAD/NAD(P)-binding domain"/>
    <property type="match status" value="1"/>
</dbReference>
<name>A0AAD5KZE2_9CRUS</name>
<keyword evidence="3" id="KW-0812">Transmembrane</keyword>
<reference evidence="6 7" key="1">
    <citation type="submission" date="2022-05" db="EMBL/GenBank/DDBJ databases">
        <title>A multi-omics perspective on studying reproductive biology in Daphnia sinensis.</title>
        <authorList>
            <person name="Jia J."/>
        </authorList>
    </citation>
    <scope>NUCLEOTIDE SEQUENCE [LARGE SCALE GENOMIC DNA]</scope>
    <source>
        <strain evidence="6 7">WSL</strain>
    </source>
</reference>
<keyword evidence="3" id="KW-1133">Transmembrane helix</keyword>
<dbReference type="PIRSF" id="PIRSF000137">
    <property type="entry name" value="Alcohol_oxidase"/>
    <property type="match status" value="1"/>
</dbReference>
<dbReference type="PANTHER" id="PTHR11552:SF188">
    <property type="entry name" value="NEITHER INACTIVATION NOR AFTERPOTENTIAL PROTEIN G"/>
    <property type="match status" value="1"/>
</dbReference>
<feature type="binding site" evidence="2">
    <location>
        <position position="296"/>
    </location>
    <ligand>
        <name>FAD</name>
        <dbReference type="ChEBI" id="CHEBI:57692"/>
    </ligand>
</feature>
<evidence type="ECO:0000256" key="1">
    <source>
        <dbReference type="ARBA" id="ARBA00010790"/>
    </source>
</evidence>
<evidence type="ECO:0008006" key="8">
    <source>
        <dbReference type="Google" id="ProtNLM"/>
    </source>
</evidence>
<protein>
    <recommendedName>
        <fullName evidence="8">Neither inactivation nor afterpotential protein G</fullName>
    </recommendedName>
</protein>
<dbReference type="AlphaFoldDB" id="A0AAD5KZE2"/>
<keyword evidence="2" id="KW-0274">FAD</keyword>